<organism evidence="1 2">
    <name type="scientific">Thiorhodovibrio frisius</name>
    <dbReference type="NCBI Taxonomy" id="631362"/>
    <lineage>
        <taxon>Bacteria</taxon>
        <taxon>Pseudomonadati</taxon>
        <taxon>Pseudomonadota</taxon>
        <taxon>Gammaproteobacteria</taxon>
        <taxon>Chromatiales</taxon>
        <taxon>Chromatiaceae</taxon>
        <taxon>Thiorhodovibrio</taxon>
    </lineage>
</organism>
<evidence type="ECO:0000313" key="1">
    <source>
        <dbReference type="EMBL" id="EIC23574.1"/>
    </source>
</evidence>
<sequence>MAMLRRSASQATAGCVSRLIAFVGMSRLGVNLKEGVTFMASLPGVGGIRRVGAASSIRSIVWTTINQYAISALALGPIERGIGALE</sequence>
<reference evidence="1 2" key="2">
    <citation type="submission" date="2011-11" db="EMBL/GenBank/DDBJ databases">
        <authorList>
            <consortium name="US DOE Joint Genome Institute"/>
            <person name="Lucas S."/>
            <person name="Han J."/>
            <person name="Lapidus A."/>
            <person name="Cheng J.-F."/>
            <person name="Goodwin L."/>
            <person name="Pitluck S."/>
            <person name="Peters L."/>
            <person name="Ovchinnikova G."/>
            <person name="Zhang X."/>
            <person name="Detter J.C."/>
            <person name="Han C."/>
            <person name="Tapia R."/>
            <person name="Land M."/>
            <person name="Hauser L."/>
            <person name="Kyrpides N."/>
            <person name="Ivanova N."/>
            <person name="Pagani I."/>
            <person name="Vogl K."/>
            <person name="Liu Z."/>
            <person name="Overmann J."/>
            <person name="Frigaard N.-U."/>
            <person name="Bryant D."/>
            <person name="Woyke T."/>
        </authorList>
    </citation>
    <scope>NUCLEOTIDE SEQUENCE [LARGE SCALE GENOMIC DNA]</scope>
    <source>
        <strain evidence="1 2">970</strain>
    </source>
</reference>
<name>H8YYP8_9GAMM</name>
<dbReference type="AlphaFoldDB" id="H8YYP8"/>
<dbReference type="EMBL" id="JH603168">
    <property type="protein sequence ID" value="EIC23574.1"/>
    <property type="molecule type" value="Genomic_DNA"/>
</dbReference>
<dbReference type="Proteomes" id="UP000002964">
    <property type="component" value="Unassembled WGS sequence"/>
</dbReference>
<gene>
    <name evidence="1" type="ORF">Thi970DRAFT_01246</name>
</gene>
<dbReference type="HOGENOM" id="CLU_2496907_0_0_6"/>
<reference evidence="2" key="1">
    <citation type="submission" date="2011-06" db="EMBL/GenBank/DDBJ databases">
        <authorList>
            <consortium name="US DOE Joint Genome Institute (JGI-PGF)"/>
            <person name="Lucas S."/>
            <person name="Han J."/>
            <person name="Lapidus A."/>
            <person name="Cheng J.-F."/>
            <person name="Goodwin L."/>
            <person name="Pitluck S."/>
            <person name="Peters L."/>
            <person name="Land M.L."/>
            <person name="Hauser L."/>
            <person name="Vogl K."/>
            <person name="Liu Z."/>
            <person name="Overmann J."/>
            <person name="Frigaard N.-U."/>
            <person name="Bryant D.A."/>
            <person name="Woyke T.J."/>
        </authorList>
    </citation>
    <scope>NUCLEOTIDE SEQUENCE [LARGE SCALE GENOMIC DNA]</scope>
    <source>
        <strain evidence="2">970</strain>
    </source>
</reference>
<accession>H8YYP8</accession>
<proteinExistence type="predicted"/>
<evidence type="ECO:0000313" key="2">
    <source>
        <dbReference type="Proteomes" id="UP000002964"/>
    </source>
</evidence>
<protein>
    <submittedName>
        <fullName evidence="1">Uncharacterized protein</fullName>
    </submittedName>
</protein>
<keyword evidence="2" id="KW-1185">Reference proteome</keyword>